<keyword evidence="3" id="KW-1185">Reference proteome</keyword>
<dbReference type="Pfam" id="PF09828">
    <property type="entry name" value="ChrB_C"/>
    <property type="match status" value="1"/>
</dbReference>
<sequence length="151" mass="17319">MKWITRERPKIDRIACPWLIKRFIDPHAEFLYVPAQEVLRRATSDDVIPYDIPGVELGHEGELCSFDAFLKKYALEEPALQQVALIVRGADTSRLDLSPQSAGLFALSLGLSKIYRDDHEMLRHGMVMYDALYAWCQSCQAEAHNWPPKMD</sequence>
<gene>
    <name evidence="2" type="ORF">SAMN02982985_05627</name>
</gene>
<name>A0A1I4UEQ9_9BURK</name>
<dbReference type="EMBL" id="FOTW01000041">
    <property type="protein sequence ID" value="SFM87487.1"/>
    <property type="molecule type" value="Genomic_DNA"/>
</dbReference>
<dbReference type="OrthoDB" id="6605953at2"/>
<feature type="domain" description="ChrB C-terminal" evidence="1">
    <location>
        <begin position="3"/>
        <end position="136"/>
    </location>
</feature>
<dbReference type="InterPro" id="IPR018634">
    <property type="entry name" value="ChrB_C"/>
</dbReference>
<evidence type="ECO:0000313" key="3">
    <source>
        <dbReference type="Proteomes" id="UP000199470"/>
    </source>
</evidence>
<organism evidence="2 3">
    <name type="scientific">Rugamonas rubra</name>
    <dbReference type="NCBI Taxonomy" id="758825"/>
    <lineage>
        <taxon>Bacteria</taxon>
        <taxon>Pseudomonadati</taxon>
        <taxon>Pseudomonadota</taxon>
        <taxon>Betaproteobacteria</taxon>
        <taxon>Burkholderiales</taxon>
        <taxon>Oxalobacteraceae</taxon>
        <taxon>Telluria group</taxon>
        <taxon>Rugamonas</taxon>
    </lineage>
</organism>
<proteinExistence type="predicted"/>
<dbReference type="Proteomes" id="UP000199470">
    <property type="component" value="Unassembled WGS sequence"/>
</dbReference>
<dbReference type="AlphaFoldDB" id="A0A1I4UEQ9"/>
<accession>A0A1I4UEQ9</accession>
<reference evidence="2 3" key="1">
    <citation type="submission" date="2016-10" db="EMBL/GenBank/DDBJ databases">
        <authorList>
            <person name="de Groot N.N."/>
        </authorList>
    </citation>
    <scope>NUCLEOTIDE SEQUENCE [LARGE SCALE GENOMIC DNA]</scope>
    <source>
        <strain evidence="2 3">ATCC 43154</strain>
    </source>
</reference>
<dbReference type="STRING" id="758825.SAMN02982985_05627"/>
<evidence type="ECO:0000313" key="2">
    <source>
        <dbReference type="EMBL" id="SFM87487.1"/>
    </source>
</evidence>
<dbReference type="RefSeq" id="WP_093391064.1">
    <property type="nucleotide sequence ID" value="NZ_FOTW01000041.1"/>
</dbReference>
<protein>
    <recommendedName>
        <fullName evidence="1">ChrB C-terminal domain-containing protein</fullName>
    </recommendedName>
</protein>
<evidence type="ECO:0000259" key="1">
    <source>
        <dbReference type="Pfam" id="PF09828"/>
    </source>
</evidence>